<keyword evidence="1" id="KW-0812">Transmembrane</keyword>
<keyword evidence="1" id="KW-0472">Membrane</keyword>
<keyword evidence="1" id="KW-1133">Transmembrane helix</keyword>
<proteinExistence type="predicted"/>
<accession>A0A7W9M3B3</accession>
<evidence type="ECO:0000313" key="3">
    <source>
        <dbReference type="Proteomes" id="UP000552097"/>
    </source>
</evidence>
<comment type="caution">
    <text evidence="2">The sequence shown here is derived from an EMBL/GenBank/DDBJ whole genome shotgun (WGS) entry which is preliminary data.</text>
</comment>
<dbReference type="Proteomes" id="UP000552097">
    <property type="component" value="Unassembled WGS sequence"/>
</dbReference>
<dbReference type="AlphaFoldDB" id="A0A7W9M3B3"/>
<dbReference type="EMBL" id="JACHMO010000001">
    <property type="protein sequence ID" value="MBB5805842.1"/>
    <property type="molecule type" value="Genomic_DNA"/>
</dbReference>
<evidence type="ECO:0000313" key="2">
    <source>
        <dbReference type="EMBL" id="MBB5805842.1"/>
    </source>
</evidence>
<gene>
    <name evidence="2" type="ORF">F4560_005610</name>
</gene>
<dbReference type="RefSeq" id="WP_184924680.1">
    <property type="nucleotide sequence ID" value="NZ_JACHMO010000001.1"/>
</dbReference>
<feature type="transmembrane region" description="Helical" evidence="1">
    <location>
        <begin position="162"/>
        <end position="184"/>
    </location>
</feature>
<keyword evidence="3" id="KW-1185">Reference proteome</keyword>
<protein>
    <submittedName>
        <fullName evidence="2">Uncharacterized protein</fullName>
    </submittedName>
</protein>
<feature type="transmembrane region" description="Helical" evidence="1">
    <location>
        <begin position="30"/>
        <end position="50"/>
    </location>
</feature>
<reference evidence="2 3" key="1">
    <citation type="submission" date="2020-08" db="EMBL/GenBank/DDBJ databases">
        <title>Sequencing the genomes of 1000 actinobacteria strains.</title>
        <authorList>
            <person name="Klenk H.-P."/>
        </authorList>
    </citation>
    <scope>NUCLEOTIDE SEQUENCE [LARGE SCALE GENOMIC DNA]</scope>
    <source>
        <strain evidence="2 3">DSM 45486</strain>
    </source>
</reference>
<feature type="transmembrane region" description="Helical" evidence="1">
    <location>
        <begin position="57"/>
        <end position="77"/>
    </location>
</feature>
<evidence type="ECO:0000256" key="1">
    <source>
        <dbReference type="SAM" id="Phobius"/>
    </source>
</evidence>
<name>A0A7W9M3B3_9PSEU</name>
<sequence length="203" mass="22247">MKSRRVGTVLAILFVFGAIAGSFLGSNSRFEWASIAGLLMGVAFPFAVMMMRVRGRIILAAFVLEIGLLLGAGATAWPAWLSSFGEASECEILATRLERPSAKKAERWHYTLQCGDRRLDSVTLTEKETDVGDVGDRTTLVFDRYDLVAFGRPENLSTTGYWLLPLLLLVALGFVGYAATSPIVPFQPRRSAKQQSEAKPVDQ</sequence>
<organism evidence="2 3">
    <name type="scientific">Saccharothrix ecbatanensis</name>
    <dbReference type="NCBI Taxonomy" id="1105145"/>
    <lineage>
        <taxon>Bacteria</taxon>
        <taxon>Bacillati</taxon>
        <taxon>Actinomycetota</taxon>
        <taxon>Actinomycetes</taxon>
        <taxon>Pseudonocardiales</taxon>
        <taxon>Pseudonocardiaceae</taxon>
        <taxon>Saccharothrix</taxon>
    </lineage>
</organism>